<dbReference type="EMBL" id="PVTL01000007">
    <property type="protein sequence ID" value="PRY67297.1"/>
    <property type="molecule type" value="Genomic_DNA"/>
</dbReference>
<feature type="signal peptide" evidence="1">
    <location>
        <begin position="1"/>
        <end position="19"/>
    </location>
</feature>
<sequence length="276" mass="28879">MGVRTWAAPIAMVCLLALAGCASGPTDLGPTLTAPTAADELAFRLDVTPSSPQPPDAGFRMPELSVYGDGLVVRSAPDIASTVTRAWPVTTQQRLSPAGIDRLLNAARDAGLAAPTDFGTPNVMDAPATIFTVPGRVTTVVLVDDGAASLDSSQRAPYERLQTFTDRLADLDAWLGDDLTAAEPYSYTQVAVSARAADSRAMQSVKPWPLDDLAYAGVPHGSGRCVIVAGDQLDAIEDVATDAAASTRWLSADARFHLTFRPLLPDEAGCNAIDAT</sequence>
<reference evidence="2 3" key="1">
    <citation type="submission" date="2018-03" db="EMBL/GenBank/DDBJ databases">
        <title>Genomic Encyclopedia of Type Strains, Phase III (KMG-III): the genomes of soil and plant-associated and newly described type strains.</title>
        <authorList>
            <person name="Whitman W."/>
        </authorList>
    </citation>
    <scope>NUCLEOTIDE SEQUENCE [LARGE SCALE GENOMIC DNA]</scope>
    <source>
        <strain evidence="2 3">CGMCC 1.12484</strain>
    </source>
</reference>
<keyword evidence="1" id="KW-0732">Signal</keyword>
<proteinExistence type="predicted"/>
<evidence type="ECO:0000313" key="3">
    <source>
        <dbReference type="Proteomes" id="UP000237983"/>
    </source>
</evidence>
<dbReference type="OrthoDB" id="5184982at2"/>
<evidence type="ECO:0000256" key="1">
    <source>
        <dbReference type="SAM" id="SignalP"/>
    </source>
</evidence>
<gene>
    <name evidence="2" type="ORF">B0I08_107193</name>
</gene>
<accession>A0A2T0VB54</accession>
<protein>
    <submittedName>
        <fullName evidence="2">Uncharacterized protein</fullName>
    </submittedName>
</protein>
<feature type="chain" id="PRO_5038420372" evidence="1">
    <location>
        <begin position="20"/>
        <end position="276"/>
    </location>
</feature>
<keyword evidence="3" id="KW-1185">Reference proteome</keyword>
<name>A0A2T0VB54_9MICO</name>
<dbReference type="Proteomes" id="UP000237983">
    <property type="component" value="Unassembled WGS sequence"/>
</dbReference>
<organism evidence="2 3">
    <name type="scientific">Glaciihabitans tibetensis</name>
    <dbReference type="NCBI Taxonomy" id="1266600"/>
    <lineage>
        <taxon>Bacteria</taxon>
        <taxon>Bacillati</taxon>
        <taxon>Actinomycetota</taxon>
        <taxon>Actinomycetes</taxon>
        <taxon>Micrococcales</taxon>
        <taxon>Microbacteriaceae</taxon>
        <taxon>Glaciihabitans</taxon>
    </lineage>
</organism>
<dbReference type="AlphaFoldDB" id="A0A2T0VB54"/>
<comment type="caution">
    <text evidence="2">The sequence shown here is derived from an EMBL/GenBank/DDBJ whole genome shotgun (WGS) entry which is preliminary data.</text>
</comment>
<evidence type="ECO:0000313" key="2">
    <source>
        <dbReference type="EMBL" id="PRY67297.1"/>
    </source>
</evidence>
<dbReference type="PROSITE" id="PS51257">
    <property type="entry name" value="PROKAR_LIPOPROTEIN"/>
    <property type="match status" value="1"/>
</dbReference>
<dbReference type="RefSeq" id="WP_106213879.1">
    <property type="nucleotide sequence ID" value="NZ_PVTL01000007.1"/>
</dbReference>